<dbReference type="PROSITE" id="PS50043">
    <property type="entry name" value="HTH_LUXR_2"/>
    <property type="match status" value="1"/>
</dbReference>
<dbReference type="InterPro" id="IPR001610">
    <property type="entry name" value="PAC"/>
</dbReference>
<dbReference type="SUPFAM" id="SSF55785">
    <property type="entry name" value="PYP-like sensor domain (PAS domain)"/>
    <property type="match status" value="3"/>
</dbReference>
<dbReference type="Proteomes" id="UP001597283">
    <property type="component" value="Unassembled WGS sequence"/>
</dbReference>
<dbReference type="EMBL" id="JBHUFC010000001">
    <property type="protein sequence ID" value="MFD1786221.1"/>
    <property type="molecule type" value="Genomic_DNA"/>
</dbReference>
<dbReference type="SMART" id="SM00421">
    <property type="entry name" value="HTH_LUXR"/>
    <property type="match status" value="1"/>
</dbReference>
<evidence type="ECO:0000256" key="1">
    <source>
        <dbReference type="ARBA" id="ARBA00023015"/>
    </source>
</evidence>
<dbReference type="Pfam" id="PF00989">
    <property type="entry name" value="PAS"/>
    <property type="match status" value="2"/>
</dbReference>
<dbReference type="PANTHER" id="PTHR44688:SF16">
    <property type="entry name" value="DNA-BINDING TRANSCRIPTIONAL ACTIVATOR DEVR_DOSR"/>
    <property type="match status" value="1"/>
</dbReference>
<protein>
    <submittedName>
        <fullName evidence="6">PAS domain S-box protein</fullName>
    </submittedName>
</protein>
<keyword evidence="1" id="KW-0805">Transcription regulation</keyword>
<dbReference type="InterPro" id="IPR000792">
    <property type="entry name" value="Tscrpt_reg_LuxR_C"/>
</dbReference>
<keyword evidence="3" id="KW-0804">Transcription</keyword>
<dbReference type="PANTHER" id="PTHR44688">
    <property type="entry name" value="DNA-BINDING TRANSCRIPTIONAL ACTIVATOR DEVR_DOSR"/>
    <property type="match status" value="1"/>
</dbReference>
<dbReference type="InterPro" id="IPR000014">
    <property type="entry name" value="PAS"/>
</dbReference>
<dbReference type="SMART" id="SM00091">
    <property type="entry name" value="PAS"/>
    <property type="match status" value="2"/>
</dbReference>
<dbReference type="SUPFAM" id="SSF46894">
    <property type="entry name" value="C-terminal effector domain of the bipartite response regulators"/>
    <property type="match status" value="1"/>
</dbReference>
<dbReference type="Gene3D" id="3.30.450.20">
    <property type="entry name" value="PAS domain"/>
    <property type="match status" value="3"/>
</dbReference>
<name>A0ABW4N8C5_9SPHN</name>
<gene>
    <name evidence="6" type="ORF">ACFSC3_01420</name>
</gene>
<organism evidence="6 7">
    <name type="scientific">Sphingomonas floccifaciens</name>
    <dbReference type="NCBI Taxonomy" id="1844115"/>
    <lineage>
        <taxon>Bacteria</taxon>
        <taxon>Pseudomonadati</taxon>
        <taxon>Pseudomonadota</taxon>
        <taxon>Alphaproteobacteria</taxon>
        <taxon>Sphingomonadales</taxon>
        <taxon>Sphingomonadaceae</taxon>
        <taxon>Sphingomonas</taxon>
    </lineage>
</organism>
<keyword evidence="7" id="KW-1185">Reference proteome</keyword>
<dbReference type="InterPro" id="IPR036388">
    <property type="entry name" value="WH-like_DNA-bd_sf"/>
</dbReference>
<feature type="domain" description="HTH luxR-type" evidence="4">
    <location>
        <begin position="399"/>
        <end position="464"/>
    </location>
</feature>
<evidence type="ECO:0000313" key="7">
    <source>
        <dbReference type="Proteomes" id="UP001597283"/>
    </source>
</evidence>
<dbReference type="CDD" id="cd00130">
    <property type="entry name" value="PAS"/>
    <property type="match status" value="2"/>
</dbReference>
<dbReference type="NCBIfam" id="TIGR00229">
    <property type="entry name" value="sensory_box"/>
    <property type="match status" value="2"/>
</dbReference>
<dbReference type="PROSITE" id="PS50112">
    <property type="entry name" value="PAS"/>
    <property type="match status" value="1"/>
</dbReference>
<dbReference type="SMART" id="SM00086">
    <property type="entry name" value="PAC"/>
    <property type="match status" value="3"/>
</dbReference>
<reference evidence="7" key="1">
    <citation type="journal article" date="2019" name="Int. J. Syst. Evol. Microbiol.">
        <title>The Global Catalogue of Microorganisms (GCM) 10K type strain sequencing project: providing services to taxonomists for standard genome sequencing and annotation.</title>
        <authorList>
            <consortium name="The Broad Institute Genomics Platform"/>
            <consortium name="The Broad Institute Genome Sequencing Center for Infectious Disease"/>
            <person name="Wu L."/>
            <person name="Ma J."/>
        </authorList>
    </citation>
    <scope>NUCLEOTIDE SEQUENCE [LARGE SCALE GENOMIC DNA]</scope>
    <source>
        <strain evidence="7">Q85</strain>
    </source>
</reference>
<dbReference type="Pfam" id="PF00196">
    <property type="entry name" value="GerE"/>
    <property type="match status" value="1"/>
</dbReference>
<dbReference type="CDD" id="cd06170">
    <property type="entry name" value="LuxR_C_like"/>
    <property type="match status" value="1"/>
</dbReference>
<proteinExistence type="predicted"/>
<evidence type="ECO:0000259" key="4">
    <source>
        <dbReference type="PROSITE" id="PS50043"/>
    </source>
</evidence>
<comment type="caution">
    <text evidence="6">The sequence shown here is derived from an EMBL/GenBank/DDBJ whole genome shotgun (WGS) entry which is preliminary data.</text>
</comment>
<dbReference type="Gene3D" id="1.10.10.10">
    <property type="entry name" value="Winged helix-like DNA-binding domain superfamily/Winged helix DNA-binding domain"/>
    <property type="match status" value="1"/>
</dbReference>
<dbReference type="Pfam" id="PF13188">
    <property type="entry name" value="PAS_8"/>
    <property type="match status" value="1"/>
</dbReference>
<dbReference type="InterPro" id="IPR013767">
    <property type="entry name" value="PAS_fold"/>
</dbReference>
<feature type="domain" description="PAS" evidence="5">
    <location>
        <begin position="122"/>
        <end position="171"/>
    </location>
</feature>
<dbReference type="RefSeq" id="WP_380937996.1">
    <property type="nucleotide sequence ID" value="NZ_JBHUFC010000001.1"/>
</dbReference>
<evidence type="ECO:0000313" key="6">
    <source>
        <dbReference type="EMBL" id="MFD1786221.1"/>
    </source>
</evidence>
<dbReference type="InterPro" id="IPR035965">
    <property type="entry name" value="PAS-like_dom_sf"/>
</dbReference>
<dbReference type="InterPro" id="IPR016032">
    <property type="entry name" value="Sig_transdc_resp-reg_C-effctor"/>
</dbReference>
<keyword evidence="2" id="KW-0238">DNA-binding</keyword>
<evidence type="ECO:0000259" key="5">
    <source>
        <dbReference type="PROSITE" id="PS50112"/>
    </source>
</evidence>
<dbReference type="PRINTS" id="PR00038">
    <property type="entry name" value="HTHLUXR"/>
</dbReference>
<sequence>MARLLDGVILIDPTGTILSANPAALAMHGVQSVAEFGDTAEAYAERFTLWSADHRRLKRREYPLFNLLAGDDIADMIVEVAPAGEDEARWVHKVRDVVLDVDGGEPDYLALVLSDISQRFDAEARFKAMFQANPAPAIIVRLRDQRIVEANAGFLALTGFTPAQIIGKSIFGAGLFADLSDRHAVRRGIEAGEVVPQTDAELLVADGARRLVLFAGQPIDVTGDDALLLTFADLEPRRQAEASLAASERHLQAVFEMAPVPMATTRDADHRITTTNAAFRTLTGYGADILNHRTADEVALWESAERRAAVEADVARDGRVRDIDARLVSQSGTVIDCAVSAETISVDGTPCVLWIYQDVTERRRSEAELGTAIDEVLKDTSWLSRSILDKLATLRRPSSHPPAAELSPREREILELVCDALDDAAIAERLEISRNTVRNHVAKIYSKIGVNRRSGAVVWGRERGIGKQ</sequence>
<accession>A0ABW4N8C5</accession>
<evidence type="ECO:0000256" key="3">
    <source>
        <dbReference type="ARBA" id="ARBA00023163"/>
    </source>
</evidence>
<evidence type="ECO:0000256" key="2">
    <source>
        <dbReference type="ARBA" id="ARBA00023125"/>
    </source>
</evidence>